<dbReference type="InterPro" id="IPR050492">
    <property type="entry name" value="Bact_metal-bind_prot9"/>
</dbReference>
<keyword evidence="2" id="KW-0813">Transport</keyword>
<evidence type="ECO:0000256" key="3">
    <source>
        <dbReference type="ARBA" id="ARBA00022729"/>
    </source>
</evidence>
<dbReference type="Proteomes" id="UP001442364">
    <property type="component" value="Unassembled WGS sequence"/>
</dbReference>
<keyword evidence="3" id="KW-0732">Signal</keyword>
<proteinExistence type="inferred from homology"/>
<dbReference type="PANTHER" id="PTHR42953">
    <property type="entry name" value="HIGH-AFFINITY ZINC UPTAKE SYSTEM PROTEIN ZNUA-RELATED"/>
    <property type="match status" value="1"/>
</dbReference>
<keyword evidence="6" id="KW-1185">Reference proteome</keyword>
<feature type="compositionally biased region" description="Basic and acidic residues" evidence="4">
    <location>
        <begin position="165"/>
        <end position="209"/>
    </location>
</feature>
<dbReference type="PANTHER" id="PTHR42953:SF3">
    <property type="entry name" value="HIGH-AFFINITY ZINC UPTAKE SYSTEM PROTEIN ZNUA"/>
    <property type="match status" value="1"/>
</dbReference>
<reference evidence="5 6" key="1">
    <citation type="submission" date="2024-03" db="EMBL/GenBank/DDBJ databases">
        <title>Human intestinal bacterial collection.</title>
        <authorList>
            <person name="Pauvert C."/>
            <person name="Hitch T.C.A."/>
            <person name="Clavel T."/>
        </authorList>
    </citation>
    <scope>NUCLEOTIDE SEQUENCE [LARGE SCALE GENOMIC DNA]</scope>
    <source>
        <strain evidence="5 6">CLA-AA-H255</strain>
    </source>
</reference>
<dbReference type="SUPFAM" id="SSF53807">
    <property type="entry name" value="Helical backbone' metal receptor"/>
    <property type="match status" value="1"/>
</dbReference>
<feature type="region of interest" description="Disordered" evidence="4">
    <location>
        <begin position="157"/>
        <end position="209"/>
    </location>
</feature>
<name>A0ABV1BY90_9FIRM</name>
<sequence length="394" mass="44221">MQNKHFNIDIKMTGKRIKALFMSTVLLIGTFSMLLLTGCSSDTGYDDDRISIVCTTFPQYDWLSQIIGDNSDKFRLTLLINGGVDLHSYQPSAKDMTKISSADVFVYVGGESDAWVLDAVRETKNNDMIKVNMMELISDRTKEEEVIEGMQESRFQFRHTHTHSHSADDHSDDHADEHSDDHTADDHADEYTAGDHSEDNHADDHSLEAGHSHTDEDIEYDEHIWLSLKNAAVLTQYLADIVKDLDKDNSQLYQDNADAYINQLAGLDSDYENVCENSRLKTVIFGDRFPFRYLVDDYGIDYYAAFAGCSAETEASFKTVTFLSGKIDEIGTGSILVIDGSDKRIANTIKGNTSQKNQQILTMDSMQSAGTDDADYTYLNVMSNNLVVLKQALQ</sequence>
<dbReference type="Gene3D" id="3.40.50.1980">
    <property type="entry name" value="Nitrogenase molybdenum iron protein domain"/>
    <property type="match status" value="3"/>
</dbReference>
<evidence type="ECO:0000256" key="1">
    <source>
        <dbReference type="ARBA" id="ARBA00011028"/>
    </source>
</evidence>
<protein>
    <submittedName>
        <fullName evidence="5">Metal ABC transporter substrate-binding protein</fullName>
    </submittedName>
</protein>
<accession>A0ABV1BY90</accession>
<dbReference type="RefSeq" id="WP_349153445.1">
    <property type="nucleotide sequence ID" value="NZ_JBBMER010000003.1"/>
</dbReference>
<evidence type="ECO:0000256" key="2">
    <source>
        <dbReference type="ARBA" id="ARBA00022448"/>
    </source>
</evidence>
<gene>
    <name evidence="5" type="ORF">WMO14_05770</name>
</gene>
<dbReference type="InterPro" id="IPR006127">
    <property type="entry name" value="ZnuA-like"/>
</dbReference>
<evidence type="ECO:0000313" key="5">
    <source>
        <dbReference type="EMBL" id="MEQ2379386.1"/>
    </source>
</evidence>
<dbReference type="Pfam" id="PF01297">
    <property type="entry name" value="ZnuA"/>
    <property type="match status" value="1"/>
</dbReference>
<dbReference type="EMBL" id="JBBMER010000003">
    <property type="protein sequence ID" value="MEQ2379386.1"/>
    <property type="molecule type" value="Genomic_DNA"/>
</dbReference>
<comment type="caution">
    <text evidence="5">The sequence shown here is derived from an EMBL/GenBank/DDBJ whole genome shotgun (WGS) entry which is preliminary data.</text>
</comment>
<organism evidence="5 6">
    <name type="scientific">[Lactobacillus] rogosae</name>
    <dbReference type="NCBI Taxonomy" id="706562"/>
    <lineage>
        <taxon>Bacteria</taxon>
        <taxon>Bacillati</taxon>
        <taxon>Bacillota</taxon>
        <taxon>Clostridia</taxon>
        <taxon>Lachnospirales</taxon>
        <taxon>Lachnospiraceae</taxon>
        <taxon>Lachnospira</taxon>
    </lineage>
</organism>
<comment type="similarity">
    <text evidence="1">Belongs to the bacterial solute-binding protein 9 family.</text>
</comment>
<evidence type="ECO:0000313" key="6">
    <source>
        <dbReference type="Proteomes" id="UP001442364"/>
    </source>
</evidence>
<evidence type="ECO:0000256" key="4">
    <source>
        <dbReference type="SAM" id="MobiDB-lite"/>
    </source>
</evidence>